<name>A0A151JWV6_9HYME</name>
<feature type="region of interest" description="Disordered" evidence="1">
    <location>
        <begin position="1"/>
        <end position="41"/>
    </location>
</feature>
<dbReference type="EMBL" id="KQ981623">
    <property type="protein sequence ID" value="KYN39209.1"/>
    <property type="molecule type" value="Genomic_DNA"/>
</dbReference>
<protein>
    <submittedName>
        <fullName evidence="2">Uncharacterized protein</fullName>
    </submittedName>
</protein>
<dbReference type="Proteomes" id="UP000078541">
    <property type="component" value="Unassembled WGS sequence"/>
</dbReference>
<dbReference type="AlphaFoldDB" id="A0A151JWV6"/>
<organism evidence="2 3">
    <name type="scientific">Trachymyrmex septentrionalis</name>
    <dbReference type="NCBI Taxonomy" id="34720"/>
    <lineage>
        <taxon>Eukaryota</taxon>
        <taxon>Metazoa</taxon>
        <taxon>Ecdysozoa</taxon>
        <taxon>Arthropoda</taxon>
        <taxon>Hexapoda</taxon>
        <taxon>Insecta</taxon>
        <taxon>Pterygota</taxon>
        <taxon>Neoptera</taxon>
        <taxon>Endopterygota</taxon>
        <taxon>Hymenoptera</taxon>
        <taxon>Apocrita</taxon>
        <taxon>Aculeata</taxon>
        <taxon>Formicoidea</taxon>
        <taxon>Formicidae</taxon>
        <taxon>Myrmicinae</taxon>
        <taxon>Trachymyrmex</taxon>
    </lineage>
</organism>
<proteinExistence type="predicted"/>
<reference evidence="2 3" key="1">
    <citation type="submission" date="2016-03" db="EMBL/GenBank/DDBJ databases">
        <title>Trachymyrmex septentrionalis WGS genome.</title>
        <authorList>
            <person name="Nygaard S."/>
            <person name="Hu H."/>
            <person name="Boomsma J."/>
            <person name="Zhang G."/>
        </authorList>
    </citation>
    <scope>NUCLEOTIDE SEQUENCE [LARGE SCALE GENOMIC DNA]</scope>
    <source>
        <strain evidence="2">Tsep2-gDNA-1</strain>
        <tissue evidence="2">Whole body</tissue>
    </source>
</reference>
<feature type="region of interest" description="Disordered" evidence="1">
    <location>
        <begin position="57"/>
        <end position="111"/>
    </location>
</feature>
<sequence>MAARKAARAAEERHEAEEGLRSRLLNGRKRKDKRSDRSSWHSRSALAPFFVGATKREKSERGRFVAHSRGSRADVPRRVPPYNFDLQPRKESNMAVPQRAYPVVNNATSSL</sequence>
<accession>A0A151JWV6</accession>
<evidence type="ECO:0000313" key="3">
    <source>
        <dbReference type="Proteomes" id="UP000078541"/>
    </source>
</evidence>
<keyword evidence="3" id="KW-1185">Reference proteome</keyword>
<feature type="compositionally biased region" description="Basic and acidic residues" evidence="1">
    <location>
        <begin position="8"/>
        <end position="21"/>
    </location>
</feature>
<gene>
    <name evidence="2" type="ORF">ALC56_06414</name>
</gene>
<evidence type="ECO:0000313" key="2">
    <source>
        <dbReference type="EMBL" id="KYN39209.1"/>
    </source>
</evidence>
<evidence type="ECO:0000256" key="1">
    <source>
        <dbReference type="SAM" id="MobiDB-lite"/>
    </source>
</evidence>